<name>A0A8T9CDK8_9HELO</name>
<evidence type="ECO:0000256" key="3">
    <source>
        <dbReference type="ARBA" id="ARBA00023140"/>
    </source>
</evidence>
<feature type="transmembrane region" description="Helical" evidence="5">
    <location>
        <begin position="125"/>
        <end position="143"/>
    </location>
</feature>
<evidence type="ECO:0000256" key="1">
    <source>
        <dbReference type="ARBA" id="ARBA00022593"/>
    </source>
</evidence>
<dbReference type="Pfam" id="PF05648">
    <property type="entry name" value="PEX11"/>
    <property type="match status" value="1"/>
</dbReference>
<evidence type="ECO:0000256" key="2">
    <source>
        <dbReference type="ARBA" id="ARBA00023136"/>
    </source>
</evidence>
<keyword evidence="7" id="KW-1185">Reference proteome</keyword>
<gene>
    <name evidence="6" type="primary">PEX11_1</name>
    <name evidence="6" type="ORF">LSUE1_G001954</name>
</gene>
<keyword evidence="3" id="KW-0576">Peroxisome</keyword>
<evidence type="ECO:0000313" key="6">
    <source>
        <dbReference type="EMBL" id="TVY83272.1"/>
    </source>
</evidence>
<organism evidence="6 7">
    <name type="scientific">Lachnellula suecica</name>
    <dbReference type="NCBI Taxonomy" id="602035"/>
    <lineage>
        <taxon>Eukaryota</taxon>
        <taxon>Fungi</taxon>
        <taxon>Dikarya</taxon>
        <taxon>Ascomycota</taxon>
        <taxon>Pezizomycotina</taxon>
        <taxon>Leotiomycetes</taxon>
        <taxon>Helotiales</taxon>
        <taxon>Lachnaceae</taxon>
        <taxon>Lachnellula</taxon>
    </lineage>
</organism>
<protein>
    <submittedName>
        <fullName evidence="6">Peroxisomal membrane protein PMP27</fullName>
    </submittedName>
</protein>
<evidence type="ECO:0000313" key="7">
    <source>
        <dbReference type="Proteomes" id="UP000469558"/>
    </source>
</evidence>
<proteinExistence type="predicted"/>
<keyword evidence="5" id="KW-0812">Transmembrane</keyword>
<evidence type="ECO:0000256" key="5">
    <source>
        <dbReference type="SAM" id="Phobius"/>
    </source>
</evidence>
<dbReference type="PANTHER" id="PTHR12652">
    <property type="entry name" value="PEROXISOMAL BIOGENESIS FACTOR 11"/>
    <property type="match status" value="1"/>
</dbReference>
<keyword evidence="1" id="KW-0962">Peroxisome biogenesis</keyword>
<dbReference type="PANTHER" id="PTHR12652:SF23">
    <property type="entry name" value="MICROBODY (PEROXISOME) PROLIFERATION PROTEIN PEROXIN 11B (EUROFUNG)"/>
    <property type="match status" value="1"/>
</dbReference>
<keyword evidence="5" id="KW-1133">Transmembrane helix</keyword>
<evidence type="ECO:0000256" key="4">
    <source>
        <dbReference type="ARBA" id="ARBA00046271"/>
    </source>
</evidence>
<dbReference type="GO" id="GO:0005778">
    <property type="term" value="C:peroxisomal membrane"/>
    <property type="evidence" value="ECO:0007669"/>
    <property type="project" value="UniProtKB-SubCell"/>
</dbReference>
<dbReference type="InterPro" id="IPR008733">
    <property type="entry name" value="PEX11"/>
</dbReference>
<comment type="caution">
    <text evidence="6">The sequence shown here is derived from an EMBL/GenBank/DDBJ whole genome shotgun (WGS) entry which is preliminary data.</text>
</comment>
<dbReference type="AlphaFoldDB" id="A0A8T9CDK8"/>
<reference evidence="6 7" key="1">
    <citation type="submission" date="2018-05" db="EMBL/GenBank/DDBJ databases">
        <title>Genome sequencing and assembly of the regulated plant pathogen Lachnellula willkommii and related sister species for the development of diagnostic species identification markers.</title>
        <authorList>
            <person name="Giroux E."/>
            <person name="Bilodeau G."/>
        </authorList>
    </citation>
    <scope>NUCLEOTIDE SEQUENCE [LARGE SCALE GENOMIC DNA]</scope>
    <source>
        <strain evidence="6 7">CBS 268.59</strain>
    </source>
</reference>
<dbReference type="OrthoDB" id="3636394at2759"/>
<feature type="transmembrane region" description="Helical" evidence="5">
    <location>
        <begin position="197"/>
        <end position="220"/>
    </location>
</feature>
<dbReference type="Proteomes" id="UP000469558">
    <property type="component" value="Unassembled WGS sequence"/>
</dbReference>
<accession>A0A8T9CDK8</accession>
<comment type="subcellular location">
    <subcellularLocation>
        <location evidence="4">Peroxisome membrane</location>
    </subcellularLocation>
</comment>
<sequence length="230" mass="25882">MPSLKHIIRFTTDAGALEKILRLLQSIAQILAAFAVTNEELKLWLGLRMQFSLGRRYFRFFKFLDCFSKGYEAFYNADGIGGILLVGKWTCLGGYMLLESSTILDVLGVWPAPWAQLCVIEGHRFWFYSLLFSIGWCMMQLFAADGNDTPVVEKSVGPSAEKRPTAVIRKKEQIIARRVLVRRLLTDVFDLFIPGHVTGWIVTALATVGLASIVSTLLASKEIWDSLKDK</sequence>
<dbReference type="GO" id="GO:0016559">
    <property type="term" value="P:peroxisome fission"/>
    <property type="evidence" value="ECO:0007669"/>
    <property type="project" value="InterPro"/>
</dbReference>
<keyword evidence="2 5" id="KW-0472">Membrane</keyword>
<dbReference type="EMBL" id="QGMK01000210">
    <property type="protein sequence ID" value="TVY83272.1"/>
    <property type="molecule type" value="Genomic_DNA"/>
</dbReference>